<evidence type="ECO:0000313" key="3">
    <source>
        <dbReference type="Proteomes" id="UP000299084"/>
    </source>
</evidence>
<feature type="domain" description="SH2" evidence="1">
    <location>
        <begin position="26"/>
        <end position="54"/>
    </location>
</feature>
<dbReference type="InterPro" id="IPR051484">
    <property type="entry name" value="Tensin_PTEN_phosphatase"/>
</dbReference>
<dbReference type="InterPro" id="IPR000980">
    <property type="entry name" value="SH2"/>
</dbReference>
<dbReference type="Gene3D" id="3.30.505.10">
    <property type="entry name" value="SH2 domain"/>
    <property type="match status" value="1"/>
</dbReference>
<reference evidence="2 3" key="1">
    <citation type="journal article" date="2019" name="Mol. Ecol. Resour.">
        <title>Improving Illumina assemblies with Hi-C and long reads: an example with the North African dromedary.</title>
        <authorList>
            <person name="Elbers J.P."/>
            <person name="Rogers M.F."/>
            <person name="Perelman P.L."/>
            <person name="Proskuryakova A.A."/>
            <person name="Serdyukova N.A."/>
            <person name="Johnson W.E."/>
            <person name="Horin P."/>
            <person name="Corander J."/>
            <person name="Murphy D."/>
            <person name="Burger P.A."/>
        </authorList>
    </citation>
    <scope>NUCLEOTIDE SEQUENCE [LARGE SCALE GENOMIC DNA]</scope>
    <source>
        <strain evidence="2">Drom800</strain>
        <tissue evidence="2">Blood</tissue>
    </source>
</reference>
<evidence type="ECO:0000259" key="1">
    <source>
        <dbReference type="Pfam" id="PF00017"/>
    </source>
</evidence>
<dbReference type="PANTHER" id="PTHR45734">
    <property type="entry name" value="TENSIN"/>
    <property type="match status" value="1"/>
</dbReference>
<gene>
    <name evidence="2" type="primary">Tensin-3</name>
    <name evidence="2" type="ORF">Cadr_000030598</name>
</gene>
<keyword evidence="3" id="KW-1185">Reference proteome</keyword>
<dbReference type="GO" id="GO:0005925">
    <property type="term" value="C:focal adhesion"/>
    <property type="evidence" value="ECO:0007669"/>
    <property type="project" value="TreeGrafter"/>
</dbReference>
<organism evidence="2 3">
    <name type="scientific">Camelus dromedarius</name>
    <name type="common">Dromedary</name>
    <name type="synonym">Arabian camel</name>
    <dbReference type="NCBI Taxonomy" id="9838"/>
    <lineage>
        <taxon>Eukaryota</taxon>
        <taxon>Metazoa</taxon>
        <taxon>Chordata</taxon>
        <taxon>Craniata</taxon>
        <taxon>Vertebrata</taxon>
        <taxon>Euteleostomi</taxon>
        <taxon>Mammalia</taxon>
        <taxon>Eutheria</taxon>
        <taxon>Laurasiatheria</taxon>
        <taxon>Artiodactyla</taxon>
        <taxon>Tylopoda</taxon>
        <taxon>Camelidae</taxon>
        <taxon>Camelus</taxon>
    </lineage>
</organism>
<name>A0A5N4C4J2_CAMDR</name>
<proteinExistence type="predicted"/>
<evidence type="ECO:0000313" key="2">
    <source>
        <dbReference type="EMBL" id="KAB1253767.1"/>
    </source>
</evidence>
<protein>
    <submittedName>
        <fullName evidence="2">Tensin-3</fullName>
    </submittedName>
</protein>
<sequence>MSIPFPNVLPDFSRASEAATLSPAIAMLKDKEPGAFIVRDSHSFRGAYGLAMKVAMPPPSVLQLNKKGSAAQLKNRG</sequence>
<comment type="caution">
    <text evidence="2">The sequence shown here is derived from an EMBL/GenBank/DDBJ whole genome shotgun (WGS) entry which is preliminary data.</text>
</comment>
<dbReference type="Pfam" id="PF00017">
    <property type="entry name" value="SH2"/>
    <property type="match status" value="1"/>
</dbReference>
<dbReference type="SUPFAM" id="SSF55550">
    <property type="entry name" value="SH2 domain"/>
    <property type="match status" value="1"/>
</dbReference>
<accession>A0A5N4C4J2</accession>
<dbReference type="Proteomes" id="UP000299084">
    <property type="component" value="Unassembled WGS sequence"/>
</dbReference>
<dbReference type="AlphaFoldDB" id="A0A5N4C4J2"/>
<dbReference type="InterPro" id="IPR036860">
    <property type="entry name" value="SH2_dom_sf"/>
</dbReference>
<dbReference type="EMBL" id="JWIN03000036">
    <property type="protein sequence ID" value="KAB1253767.1"/>
    <property type="molecule type" value="Genomic_DNA"/>
</dbReference>
<dbReference type="PANTHER" id="PTHR45734:SF5">
    <property type="entry name" value="TENSIN-3"/>
    <property type="match status" value="1"/>
</dbReference>